<evidence type="ECO:0000256" key="6">
    <source>
        <dbReference type="RuleBase" id="RU362019"/>
    </source>
</evidence>
<evidence type="ECO:0000256" key="2">
    <source>
        <dbReference type="ARBA" id="ARBA00004496"/>
    </source>
</evidence>
<dbReference type="Pfam" id="PF26356">
    <property type="entry name" value="Pelota_N"/>
    <property type="match status" value="1"/>
</dbReference>
<dbReference type="GO" id="GO:0046872">
    <property type="term" value="F:metal ion binding"/>
    <property type="evidence" value="ECO:0007669"/>
    <property type="project" value="UniProtKB-KW"/>
</dbReference>
<keyword evidence="4 6" id="KW-0963">Cytoplasm</keyword>
<dbReference type="GO" id="GO:0032790">
    <property type="term" value="P:ribosome disassembly"/>
    <property type="evidence" value="ECO:0007669"/>
    <property type="project" value="TreeGrafter"/>
</dbReference>
<dbReference type="SMART" id="SM01194">
    <property type="entry name" value="eRF1_1"/>
    <property type="match status" value="1"/>
</dbReference>
<gene>
    <name evidence="8" type="ORF">HERILL_LOCUS8723</name>
</gene>
<dbReference type="InterPro" id="IPR038069">
    <property type="entry name" value="Pelota/DOM34_N"/>
</dbReference>
<evidence type="ECO:0000256" key="4">
    <source>
        <dbReference type="ARBA" id="ARBA00022490"/>
    </source>
</evidence>
<dbReference type="Pfam" id="PF03464">
    <property type="entry name" value="eRF1_2"/>
    <property type="match status" value="1"/>
</dbReference>
<dbReference type="FunFam" id="3.30.1330.30:FF:000008">
    <property type="entry name" value="Protein pelota homolog"/>
    <property type="match status" value="1"/>
</dbReference>
<dbReference type="EMBL" id="LR899011">
    <property type="protein sequence ID" value="CAD7085912.1"/>
    <property type="molecule type" value="Genomic_DNA"/>
</dbReference>
<evidence type="ECO:0000256" key="3">
    <source>
        <dbReference type="ARBA" id="ARBA00009504"/>
    </source>
</evidence>
<dbReference type="SUPFAM" id="SSF55315">
    <property type="entry name" value="L30e-like"/>
    <property type="match status" value="1"/>
</dbReference>
<dbReference type="GO" id="GO:0070481">
    <property type="term" value="P:nuclear-transcribed mRNA catabolic process, non-stop decay"/>
    <property type="evidence" value="ECO:0007669"/>
    <property type="project" value="InterPro"/>
</dbReference>
<dbReference type="Gene3D" id="3.30.1330.30">
    <property type="match status" value="1"/>
</dbReference>
<name>A0A7R8YU93_HERIL</name>
<evidence type="ECO:0000313" key="9">
    <source>
        <dbReference type="Proteomes" id="UP000594454"/>
    </source>
</evidence>
<dbReference type="Gene3D" id="3.30.420.60">
    <property type="entry name" value="eRF1 domain 2"/>
    <property type="match status" value="1"/>
</dbReference>
<evidence type="ECO:0000313" key="8">
    <source>
        <dbReference type="EMBL" id="CAD7085912.1"/>
    </source>
</evidence>
<dbReference type="SUPFAM" id="SSF159065">
    <property type="entry name" value="Dom34/Pelota N-terminal domain-like"/>
    <property type="match status" value="1"/>
</dbReference>
<organism evidence="8 9">
    <name type="scientific">Hermetia illucens</name>
    <name type="common">Black soldier fly</name>
    <dbReference type="NCBI Taxonomy" id="343691"/>
    <lineage>
        <taxon>Eukaryota</taxon>
        <taxon>Metazoa</taxon>
        <taxon>Ecdysozoa</taxon>
        <taxon>Arthropoda</taxon>
        <taxon>Hexapoda</taxon>
        <taxon>Insecta</taxon>
        <taxon>Pterygota</taxon>
        <taxon>Neoptera</taxon>
        <taxon>Endopterygota</taxon>
        <taxon>Diptera</taxon>
        <taxon>Brachycera</taxon>
        <taxon>Stratiomyomorpha</taxon>
        <taxon>Stratiomyidae</taxon>
        <taxon>Hermetiinae</taxon>
        <taxon>Hermetia</taxon>
    </lineage>
</organism>
<dbReference type="FunFam" id="2.30.30.870:FF:000001">
    <property type="entry name" value="Protein pelota homolog"/>
    <property type="match status" value="1"/>
</dbReference>
<dbReference type="GO" id="GO:0070651">
    <property type="term" value="P:nonfunctional rRNA decay"/>
    <property type="evidence" value="ECO:0007669"/>
    <property type="project" value="TreeGrafter"/>
</dbReference>
<keyword evidence="9" id="KW-1185">Reference proteome</keyword>
<dbReference type="PANTHER" id="PTHR10853:SF0">
    <property type="entry name" value="PROTEIN PELOTA HOMOLOG"/>
    <property type="match status" value="1"/>
</dbReference>
<dbReference type="OMA" id="DDLWHLK"/>
<dbReference type="SUPFAM" id="SSF53137">
    <property type="entry name" value="Translational machinery components"/>
    <property type="match status" value="1"/>
</dbReference>
<sequence>MKLVHKMIEKGNQGTVCLIPEESEDMWHAYNLIAEGDRVRSTTIRKVQNETATGSSTSSRVRTTLTISVESIDFDTQACVLRLKGRNVEENQYVKMGAYHTLDLEMNRKFELTKAEWDTISLERIDMACDVTQNADVAAVIMQDGLAHVCLITSSMTLIRSKIEVGIPRKRKGNVQQHEKGLAKFYDAVMQGILRHVNFNVVKCILIASPGFVKDQFFDYMFQQAVKLDNKVLLDNKSKFLLVHASSGFKHSLKEVLQDPAVTAKMSDTKAAGEVKALENFYTMLQVEPSKAFYGKKHVMRAAEAQAIETLLISDNLFRCQDINTRKEYVNLVDSVRDSGGEVKIFSSMHISGEQLSQLTGVAAILRFPMPELEEDSEGEDDDDKSESD</sequence>
<dbReference type="Proteomes" id="UP000594454">
    <property type="component" value="Chromosome 3"/>
</dbReference>
<dbReference type="InterPro" id="IPR005141">
    <property type="entry name" value="eRF1_2"/>
</dbReference>
<dbReference type="AlphaFoldDB" id="A0A7R8YU93"/>
<comment type="subcellular location">
    <subcellularLocation>
        <location evidence="2 6">Cytoplasm</location>
    </subcellularLocation>
</comment>
<keyword evidence="5 6" id="KW-0479">Metal-binding</keyword>
<dbReference type="Pfam" id="PF03465">
    <property type="entry name" value="eRF1_3"/>
    <property type="match status" value="1"/>
</dbReference>
<dbReference type="OrthoDB" id="10249111at2759"/>
<dbReference type="NCBIfam" id="TIGR00111">
    <property type="entry name" value="pelota"/>
    <property type="match status" value="1"/>
</dbReference>
<dbReference type="FunCoup" id="A0A7R8YU93">
    <property type="interactions" value="1831"/>
</dbReference>
<comment type="similarity">
    <text evidence="3 6">Belongs to the eukaryotic release factor 1 family. Pelota subfamily.</text>
</comment>
<dbReference type="Gene3D" id="2.30.30.870">
    <property type="entry name" value="Pelota, domain A"/>
    <property type="match status" value="1"/>
</dbReference>
<evidence type="ECO:0000256" key="5">
    <source>
        <dbReference type="ARBA" id="ARBA00022723"/>
    </source>
</evidence>
<accession>A0A7R8YU93</accession>
<dbReference type="InterPro" id="IPR004405">
    <property type="entry name" value="TF_pelota"/>
</dbReference>
<dbReference type="InterPro" id="IPR029064">
    <property type="entry name" value="Ribosomal_eL30-like_sf"/>
</dbReference>
<dbReference type="InterPro" id="IPR005140">
    <property type="entry name" value="eRF1_Pelota-like_N"/>
</dbReference>
<reference evidence="8 9" key="1">
    <citation type="submission" date="2020-11" db="EMBL/GenBank/DDBJ databases">
        <authorList>
            <person name="Wallbank WR R."/>
            <person name="Pardo Diaz C."/>
            <person name="Kozak K."/>
            <person name="Martin S."/>
            <person name="Jiggins C."/>
            <person name="Moest M."/>
            <person name="Warren A I."/>
            <person name="Generalovic N T."/>
            <person name="Byers J.R.P. K."/>
            <person name="Montejo-Kovacevich G."/>
            <person name="Yen C E."/>
        </authorList>
    </citation>
    <scope>NUCLEOTIDE SEQUENCE [LARGE SCALE GENOMIC DNA]</scope>
</reference>
<comment type="cofactor">
    <cofactor evidence="1 6">
        <name>a divalent metal cation</name>
        <dbReference type="ChEBI" id="CHEBI:60240"/>
    </cofactor>
</comment>
<dbReference type="PANTHER" id="PTHR10853">
    <property type="entry name" value="PELOTA"/>
    <property type="match status" value="1"/>
</dbReference>
<dbReference type="InterPro" id="IPR005142">
    <property type="entry name" value="eRF1_3"/>
</dbReference>
<evidence type="ECO:0000259" key="7">
    <source>
        <dbReference type="SMART" id="SM01194"/>
    </source>
</evidence>
<dbReference type="InterPro" id="IPR042226">
    <property type="entry name" value="eFR1_2_sf"/>
</dbReference>
<dbReference type="InParanoid" id="A0A7R8YU93"/>
<feature type="domain" description="eRF1/Pelota-like N-terminal" evidence="7">
    <location>
        <begin position="1"/>
        <end position="130"/>
    </location>
</feature>
<evidence type="ECO:0000256" key="1">
    <source>
        <dbReference type="ARBA" id="ARBA00001968"/>
    </source>
</evidence>
<comment type="function">
    <text evidence="6">Component of the Pelota-HBS1L complex, a complex that recognizes stalled ribosomes and triggers the No-Go Decay (NGD) pathway. In the Pelota-HBS1L complex, pelo recognizes ribosomes stalled at the 3' end of an mRNA and engages stalled ribosomes by destabilizing mRNA in the mRNA channel.</text>
</comment>
<dbReference type="FunFam" id="3.30.420.60:FF:000002">
    <property type="entry name" value="Protein pelota homolog"/>
    <property type="match status" value="1"/>
</dbReference>
<dbReference type="GO" id="GO:0070966">
    <property type="term" value="P:nuclear-transcribed mRNA catabolic process, no-go decay"/>
    <property type="evidence" value="ECO:0007669"/>
    <property type="project" value="InterPro"/>
</dbReference>
<dbReference type="GO" id="GO:0071025">
    <property type="term" value="P:RNA surveillance"/>
    <property type="evidence" value="ECO:0007669"/>
    <property type="project" value="InterPro"/>
</dbReference>
<proteinExistence type="inferred from homology"/>
<dbReference type="GO" id="GO:0005737">
    <property type="term" value="C:cytoplasm"/>
    <property type="evidence" value="ECO:0007669"/>
    <property type="project" value="UniProtKB-SubCell"/>
</dbReference>
<protein>
    <recommendedName>
        <fullName evidence="6">Protein pelota homolog</fullName>
    </recommendedName>
</protein>
<dbReference type="InterPro" id="IPR058547">
    <property type="entry name" value="Pelota_N"/>
</dbReference>